<keyword evidence="2" id="KW-1185">Reference proteome</keyword>
<dbReference type="SUPFAM" id="SSF69796">
    <property type="entry name" value="Thymidylate synthase-complementing protein Thy1"/>
    <property type="match status" value="2"/>
</dbReference>
<dbReference type="Proteomes" id="UP000198615">
    <property type="component" value="Unassembled WGS sequence"/>
</dbReference>
<dbReference type="Gene3D" id="3.30.1360.170">
    <property type="match status" value="1"/>
</dbReference>
<reference evidence="1 2" key="1">
    <citation type="submission" date="2016-10" db="EMBL/GenBank/DDBJ databases">
        <authorList>
            <person name="Varghese N."/>
            <person name="Submissions S."/>
        </authorList>
    </citation>
    <scope>NUCLEOTIDE SEQUENCE [LARGE SCALE GENOMIC DNA]</scope>
    <source>
        <strain evidence="1 2">DSM 18839</strain>
    </source>
</reference>
<organism evidence="1 2">
    <name type="scientific">Thalassobaculum litoreum DSM 18839</name>
    <dbReference type="NCBI Taxonomy" id="1123362"/>
    <lineage>
        <taxon>Bacteria</taxon>
        <taxon>Pseudomonadati</taxon>
        <taxon>Pseudomonadota</taxon>
        <taxon>Alphaproteobacteria</taxon>
        <taxon>Rhodospirillales</taxon>
        <taxon>Thalassobaculaceae</taxon>
        <taxon>Thalassobaculum</taxon>
    </lineage>
</organism>
<dbReference type="GO" id="GO:0070402">
    <property type="term" value="F:NADPH binding"/>
    <property type="evidence" value="ECO:0007669"/>
    <property type="project" value="TreeGrafter"/>
</dbReference>
<dbReference type="GO" id="GO:0050797">
    <property type="term" value="F:thymidylate synthase (FAD) activity"/>
    <property type="evidence" value="ECO:0007669"/>
    <property type="project" value="InterPro"/>
</dbReference>
<evidence type="ECO:0000313" key="2">
    <source>
        <dbReference type="Proteomes" id="UP000198615"/>
    </source>
</evidence>
<proteinExistence type="predicted"/>
<dbReference type="GO" id="GO:0004799">
    <property type="term" value="F:thymidylate synthase activity"/>
    <property type="evidence" value="ECO:0007669"/>
    <property type="project" value="TreeGrafter"/>
</dbReference>
<dbReference type="PROSITE" id="PS51331">
    <property type="entry name" value="THYX"/>
    <property type="match status" value="1"/>
</dbReference>
<dbReference type="Pfam" id="PF02511">
    <property type="entry name" value="Thy1"/>
    <property type="match status" value="1"/>
</dbReference>
<dbReference type="EMBL" id="FNBW01000001">
    <property type="protein sequence ID" value="SDF04172.1"/>
    <property type="molecule type" value="Genomic_DNA"/>
</dbReference>
<dbReference type="InterPro" id="IPR036098">
    <property type="entry name" value="Thymidylate_synthase_ThyX_sf"/>
</dbReference>
<dbReference type="GO" id="GO:0006231">
    <property type="term" value="P:dTMP biosynthetic process"/>
    <property type="evidence" value="ECO:0007669"/>
    <property type="project" value="InterPro"/>
</dbReference>
<comment type="caution">
    <text evidence="1">The sequence shown here is derived from an EMBL/GenBank/DDBJ whole genome shotgun (WGS) entry which is preliminary data.</text>
</comment>
<dbReference type="PANTHER" id="PTHR34934:SF1">
    <property type="entry name" value="FLAVIN-DEPENDENT THYMIDYLATE SYNTHASE"/>
    <property type="match status" value="1"/>
</dbReference>
<name>A0A8G2F120_9PROT</name>
<dbReference type="AlphaFoldDB" id="A0A8G2F120"/>
<dbReference type="GO" id="GO:0050660">
    <property type="term" value="F:flavin adenine dinucleotide binding"/>
    <property type="evidence" value="ECO:0007669"/>
    <property type="project" value="InterPro"/>
</dbReference>
<dbReference type="RefSeq" id="WP_175474045.1">
    <property type="nucleotide sequence ID" value="NZ_FNBW01000001.1"/>
</dbReference>
<accession>A0A8G2F120</accession>
<evidence type="ECO:0000313" key="1">
    <source>
        <dbReference type="EMBL" id="SDF04172.1"/>
    </source>
</evidence>
<protein>
    <submittedName>
        <fullName evidence="1">Thymidylate synthase complementing protein</fullName>
    </submittedName>
</protein>
<dbReference type="PANTHER" id="PTHR34934">
    <property type="entry name" value="FLAVIN-DEPENDENT THYMIDYLATE SYNTHASE"/>
    <property type="match status" value="1"/>
</dbReference>
<dbReference type="InterPro" id="IPR003669">
    <property type="entry name" value="Thymidylate_synthase_ThyX"/>
</dbReference>
<sequence>MRIVIEDGVAPEANAMLQALYSRSASSVVDHLARVQERGFRKFMESYYVGYGHESIGDCGFTTIFIEDVSILTCKAVQDTPLYFGQETSTRYLDFSAQGYSDPVGSSESEAVIRGWLDLYAQVNAETLVELTATQPCPDGVKEGVWAKTLEARAFDIARGFLPAGIHSQLSWTTNLRQAADHLRDLAVHPLAEARDTAAKILAELKERYPGSFSHKDYPAQSAYRAMAAGEGAYYRGQEDHPAFAYVCTADRAGIDMLDRRIFTDRPKYEPLPRRAGSYASFECQFLLDFGSFRDIQRHRNGFCEMPLLSWAHGFHPWYLESLPAETRASVEPRMAEQRAAAEKLATTDEERQNYLPLGLLVPCRVVYDLRQMAYVAELRSGKTVHATLRTVAHRLHDAVKTEFPFVALHCDLEDSELDARRGTQDIKPVANS</sequence>
<gene>
    <name evidence="1" type="ORF">SAMN05660686_00006</name>
</gene>